<gene>
    <name evidence="3" type="ORF">Acr_17g0009870</name>
</gene>
<feature type="compositionally biased region" description="Basic and acidic residues" evidence="1">
    <location>
        <begin position="302"/>
        <end position="321"/>
    </location>
</feature>
<keyword evidence="2" id="KW-1133">Transmembrane helix</keyword>
<feature type="region of interest" description="Disordered" evidence="1">
    <location>
        <begin position="143"/>
        <end position="218"/>
    </location>
</feature>
<proteinExistence type="predicted"/>
<sequence>MMTPIGWEGEGNRIPIRTWFIHQAGLRFPLGKLLRTVLSLCGLTFIQVSVNFVWTVLVVEALMQRGELGFTAKDLFHVYCVVQPQKNPKTKMLEDQYLNDFIWVSGQWEFPAGEPDPFSIHRHRGYVPVGTLVKLQRLLEEAKAESSDPSESSSSSWEVDLGDKGLDEEAKVEDGKEVESRSIHCAVSSIAGGKRKGKQPTKGTSRQKRGKGAGSVTGTPELWTLQFTAVELSKHVTSADTSKDHETCVALGNVVMLLSRCCGSLHRDHVRVQGQASYTGSPGKCQHCGSRGSDAGIEGTVDEDRAGEAKGDRDGEAKEQSSAHSRFPLSSSPPWLLPLEVLCKFQGIKMIILLKTHILDLGGIGKCFRSISFFRAGFLIELTSPSPPAFAEYRSLVGTLPYLEETIHKA</sequence>
<feature type="region of interest" description="Disordered" evidence="1">
    <location>
        <begin position="275"/>
        <end position="330"/>
    </location>
</feature>
<feature type="transmembrane region" description="Helical" evidence="2">
    <location>
        <begin position="37"/>
        <end position="59"/>
    </location>
</feature>
<evidence type="ECO:0000256" key="1">
    <source>
        <dbReference type="SAM" id="MobiDB-lite"/>
    </source>
</evidence>
<dbReference type="EMBL" id="BJWL01000017">
    <property type="protein sequence ID" value="GFZ05415.1"/>
    <property type="molecule type" value="Genomic_DNA"/>
</dbReference>
<feature type="compositionally biased region" description="Basic residues" evidence="1">
    <location>
        <begin position="193"/>
        <end position="211"/>
    </location>
</feature>
<evidence type="ECO:0000313" key="4">
    <source>
        <dbReference type="Proteomes" id="UP000585474"/>
    </source>
</evidence>
<evidence type="ECO:0000313" key="3">
    <source>
        <dbReference type="EMBL" id="GFZ05415.1"/>
    </source>
</evidence>
<keyword evidence="4" id="KW-1185">Reference proteome</keyword>
<keyword evidence="2" id="KW-0812">Transmembrane</keyword>
<name>A0A7J0G3Q2_9ERIC</name>
<comment type="caution">
    <text evidence="3">The sequence shown here is derived from an EMBL/GenBank/DDBJ whole genome shotgun (WGS) entry which is preliminary data.</text>
</comment>
<evidence type="ECO:0000256" key="2">
    <source>
        <dbReference type="SAM" id="Phobius"/>
    </source>
</evidence>
<protein>
    <submittedName>
        <fullName evidence="3">Uncharacterized protein</fullName>
    </submittedName>
</protein>
<organism evidence="3 4">
    <name type="scientific">Actinidia rufa</name>
    <dbReference type="NCBI Taxonomy" id="165716"/>
    <lineage>
        <taxon>Eukaryota</taxon>
        <taxon>Viridiplantae</taxon>
        <taxon>Streptophyta</taxon>
        <taxon>Embryophyta</taxon>
        <taxon>Tracheophyta</taxon>
        <taxon>Spermatophyta</taxon>
        <taxon>Magnoliopsida</taxon>
        <taxon>eudicotyledons</taxon>
        <taxon>Gunneridae</taxon>
        <taxon>Pentapetalae</taxon>
        <taxon>asterids</taxon>
        <taxon>Ericales</taxon>
        <taxon>Actinidiaceae</taxon>
        <taxon>Actinidia</taxon>
    </lineage>
</organism>
<dbReference type="AlphaFoldDB" id="A0A7J0G3Q2"/>
<dbReference type="Proteomes" id="UP000585474">
    <property type="component" value="Unassembled WGS sequence"/>
</dbReference>
<reference evidence="3 4" key="1">
    <citation type="submission" date="2019-07" db="EMBL/GenBank/DDBJ databases">
        <title>De Novo Assembly of kiwifruit Actinidia rufa.</title>
        <authorList>
            <person name="Sugita-Konishi S."/>
            <person name="Sato K."/>
            <person name="Mori E."/>
            <person name="Abe Y."/>
            <person name="Kisaki G."/>
            <person name="Hamano K."/>
            <person name="Suezawa K."/>
            <person name="Otani M."/>
            <person name="Fukuda T."/>
            <person name="Manabe T."/>
            <person name="Gomi K."/>
            <person name="Tabuchi M."/>
            <person name="Akimitsu K."/>
            <person name="Kataoka I."/>
        </authorList>
    </citation>
    <scope>NUCLEOTIDE SEQUENCE [LARGE SCALE GENOMIC DNA]</scope>
    <source>
        <strain evidence="4">cv. Fuchu</strain>
    </source>
</reference>
<accession>A0A7J0G3Q2</accession>
<feature type="compositionally biased region" description="Low complexity" evidence="1">
    <location>
        <begin position="147"/>
        <end position="158"/>
    </location>
</feature>
<feature type="compositionally biased region" description="Basic and acidic residues" evidence="1">
    <location>
        <begin position="161"/>
        <end position="182"/>
    </location>
</feature>
<keyword evidence="2" id="KW-0472">Membrane</keyword>